<dbReference type="EMBL" id="MN741018">
    <property type="protein sequence ID" value="QHU22781.1"/>
    <property type="molecule type" value="Genomic_DNA"/>
</dbReference>
<reference evidence="1" key="1">
    <citation type="journal article" date="2020" name="Nature">
        <title>Giant virus diversity and host interactions through global metagenomics.</title>
        <authorList>
            <person name="Schulz F."/>
            <person name="Roux S."/>
            <person name="Paez-Espino D."/>
            <person name="Jungbluth S."/>
            <person name="Walsh D.A."/>
            <person name="Denef V.J."/>
            <person name="McMahon K.D."/>
            <person name="Konstantinidis K.T."/>
            <person name="Eloe-Fadrosh E.A."/>
            <person name="Kyrpides N.C."/>
            <person name="Woyke T."/>
        </authorList>
    </citation>
    <scope>NUCLEOTIDE SEQUENCE</scope>
    <source>
        <strain evidence="1">GVMAG-S-ERX555907-63</strain>
    </source>
</reference>
<dbReference type="AlphaFoldDB" id="A0A6C0KZX1"/>
<proteinExistence type="predicted"/>
<organism evidence="1">
    <name type="scientific">viral metagenome</name>
    <dbReference type="NCBI Taxonomy" id="1070528"/>
    <lineage>
        <taxon>unclassified sequences</taxon>
        <taxon>metagenomes</taxon>
        <taxon>organismal metagenomes</taxon>
    </lineage>
</organism>
<name>A0A6C0KZX1_9ZZZZ</name>
<protein>
    <submittedName>
        <fullName evidence="1">Uncharacterized protein</fullName>
    </submittedName>
</protein>
<accession>A0A6C0KZX1</accession>
<sequence length="353" mass="40855">MFKLLFFIAIVHGFQRNYNKYNRPYSKPFNEVGDLSGDYQLSGLWKIQVESSESYKDVKIPNEISWSGNKWSSPTRNKIKLIYDSFYVNLESCGKFSSPISRDKSEFRGTWSCNNNELIMCRCEYGYNSIESYNGVYLPENGTICGTFTFGAIEPFYTGTFKMTQLLTSFNPIIKNVDSLKLTNLLTFRTHKIAGNWQLTFESDTLFSNYNIVLHKNLTWETTNNLGKIDYKLAGNWNIYSESIDITSGIHGQGHKIWLWVRRFGKIPTISKGVNLEQDRLYIGVISPSPTRNKTGQWYNFEFQRNEPEPRNIKGDVCIGWTTEPHFIGTFIMKPDFDIRGGWDFDTSHINSD</sequence>
<evidence type="ECO:0000313" key="1">
    <source>
        <dbReference type="EMBL" id="QHU22781.1"/>
    </source>
</evidence>